<dbReference type="InterPro" id="IPR036265">
    <property type="entry name" value="HIT-like_sf"/>
</dbReference>
<dbReference type="SUPFAM" id="SSF54197">
    <property type="entry name" value="HIT-like"/>
    <property type="match status" value="1"/>
</dbReference>
<evidence type="ECO:0000313" key="3">
    <source>
        <dbReference type="EMBL" id="PKQ60649.1"/>
    </source>
</evidence>
<dbReference type="EMBL" id="MVDE01000057">
    <property type="protein sequence ID" value="PKQ60649.1"/>
    <property type="molecule type" value="Genomic_DNA"/>
</dbReference>
<accession>A0A2N3HRH6</accession>
<feature type="domain" description="HIT" evidence="2">
    <location>
        <begin position="10"/>
        <end position="111"/>
    </location>
</feature>
<reference evidence="3 4" key="1">
    <citation type="journal article" date="2017" name="Front. Microbiol.">
        <title>Labilibaculum manganireducens gen. nov., sp. nov. and Labilibaculum filiforme sp. nov., Novel Bacteroidetes Isolated from Subsurface Sediments of the Baltic Sea.</title>
        <authorList>
            <person name="Vandieken V."/>
            <person name="Marshall I.P."/>
            <person name="Niemann H."/>
            <person name="Engelen B."/>
            <person name="Cypionka H."/>
        </authorList>
    </citation>
    <scope>NUCLEOTIDE SEQUENCE [LARGE SCALE GENOMIC DNA]</scope>
    <source>
        <strain evidence="3 4">59.10-2M</strain>
    </source>
</reference>
<dbReference type="InterPro" id="IPR011146">
    <property type="entry name" value="HIT-like"/>
</dbReference>
<keyword evidence="4" id="KW-1185">Reference proteome</keyword>
<gene>
    <name evidence="3" type="ORF">BZG01_20720</name>
</gene>
<comment type="caution">
    <text evidence="3">The sequence shown here is derived from an EMBL/GenBank/DDBJ whole genome shotgun (WGS) entry which is preliminary data.</text>
</comment>
<dbReference type="PANTHER" id="PTHR46648:SF1">
    <property type="entry name" value="ADENOSINE 5'-MONOPHOSPHORAMIDASE HNT1"/>
    <property type="match status" value="1"/>
</dbReference>
<evidence type="ECO:0000256" key="1">
    <source>
        <dbReference type="PROSITE-ProRule" id="PRU00464"/>
    </source>
</evidence>
<feature type="short sequence motif" description="Histidine triad motif" evidence="1">
    <location>
        <begin position="96"/>
        <end position="100"/>
    </location>
</feature>
<proteinExistence type="predicted"/>
<evidence type="ECO:0000259" key="2">
    <source>
        <dbReference type="PROSITE" id="PS51084"/>
    </source>
</evidence>
<name>A0A2N3HRH6_9BACT</name>
<dbReference type="Proteomes" id="UP000233618">
    <property type="component" value="Unassembled WGS sequence"/>
</dbReference>
<protein>
    <recommendedName>
        <fullName evidence="2">HIT domain-containing protein</fullName>
    </recommendedName>
</protein>
<dbReference type="Pfam" id="PF01230">
    <property type="entry name" value="HIT"/>
    <property type="match status" value="1"/>
</dbReference>
<sequence>MHHKCLVCERISKILNHENPYFVAELETGYVVLGDFQFFKGYVLLLCKQHKTELHQLDEEFKVKFLKEMSEVAEAVHLAFQPKKINYEMLGNAYSHLHWHIIPRYEDDPNPLKPIWAMDSKIINAGETRPNDQELSELKEKLLNALKTTVDSDRLVI</sequence>
<organism evidence="3 4">
    <name type="scientific">Labilibaculum manganireducens</name>
    <dbReference type="NCBI Taxonomy" id="1940525"/>
    <lineage>
        <taxon>Bacteria</taxon>
        <taxon>Pseudomonadati</taxon>
        <taxon>Bacteroidota</taxon>
        <taxon>Bacteroidia</taxon>
        <taxon>Marinilabiliales</taxon>
        <taxon>Marinifilaceae</taxon>
        <taxon>Labilibaculum</taxon>
    </lineage>
</organism>
<dbReference type="AlphaFoldDB" id="A0A2N3HRH6"/>
<dbReference type="GO" id="GO:0009117">
    <property type="term" value="P:nucleotide metabolic process"/>
    <property type="evidence" value="ECO:0007669"/>
    <property type="project" value="TreeGrafter"/>
</dbReference>
<evidence type="ECO:0000313" key="4">
    <source>
        <dbReference type="Proteomes" id="UP000233618"/>
    </source>
</evidence>
<dbReference type="GO" id="GO:0003824">
    <property type="term" value="F:catalytic activity"/>
    <property type="evidence" value="ECO:0007669"/>
    <property type="project" value="InterPro"/>
</dbReference>
<dbReference type="PROSITE" id="PS51084">
    <property type="entry name" value="HIT_2"/>
    <property type="match status" value="1"/>
</dbReference>
<dbReference type="Gene3D" id="3.30.428.10">
    <property type="entry name" value="HIT-like"/>
    <property type="match status" value="1"/>
</dbReference>
<dbReference type="InterPro" id="IPR001310">
    <property type="entry name" value="Histidine_triad_HIT"/>
</dbReference>
<dbReference type="PANTHER" id="PTHR46648">
    <property type="entry name" value="HIT FAMILY PROTEIN 1"/>
    <property type="match status" value="1"/>
</dbReference>
<dbReference type="RefSeq" id="WP_101311765.1">
    <property type="nucleotide sequence ID" value="NZ_CAXXEE010000003.1"/>
</dbReference>